<name>A0A0U0Z6I7_9MYCO</name>
<dbReference type="InterPro" id="IPR002347">
    <property type="entry name" value="SDR_fam"/>
</dbReference>
<evidence type="ECO:0000313" key="5">
    <source>
        <dbReference type="EMBL" id="CPV31788.1"/>
    </source>
</evidence>
<evidence type="ECO:0000256" key="2">
    <source>
        <dbReference type="ARBA" id="ARBA00023002"/>
    </source>
</evidence>
<keyword evidence="3" id="KW-0520">NAD</keyword>
<evidence type="ECO:0000313" key="7">
    <source>
        <dbReference type="Proteomes" id="UP000045782"/>
    </source>
</evidence>
<gene>
    <name evidence="5" type="primary">limC_1</name>
    <name evidence="4" type="ORF">ERS075527_03736</name>
    <name evidence="5" type="ORF">ERS075579_00271</name>
</gene>
<dbReference type="Proteomes" id="UP000045782">
    <property type="component" value="Unassembled WGS sequence"/>
</dbReference>
<dbReference type="PANTHER" id="PTHR24321:SF8">
    <property type="entry name" value="ESTRADIOL 17-BETA-DEHYDROGENASE 8-RELATED"/>
    <property type="match status" value="1"/>
</dbReference>
<evidence type="ECO:0000313" key="4">
    <source>
        <dbReference type="EMBL" id="CPT50220.1"/>
    </source>
</evidence>
<dbReference type="Proteomes" id="UP000038487">
    <property type="component" value="Unassembled WGS sequence"/>
</dbReference>
<dbReference type="NCBIfam" id="NF009467">
    <property type="entry name" value="PRK12826.1-3"/>
    <property type="match status" value="1"/>
</dbReference>
<dbReference type="FunFam" id="3.40.50.720:FF:000084">
    <property type="entry name" value="Short-chain dehydrogenase reductase"/>
    <property type="match status" value="1"/>
</dbReference>
<dbReference type="EC" id="1.1.1.-" evidence="5"/>
<dbReference type="InterPro" id="IPR020904">
    <property type="entry name" value="Sc_DH/Rdtase_CS"/>
</dbReference>
<dbReference type="EMBL" id="CSWP01000001">
    <property type="protein sequence ID" value="CPV31788.1"/>
    <property type="molecule type" value="Genomic_DNA"/>
</dbReference>
<dbReference type="SUPFAM" id="SSF51735">
    <property type="entry name" value="NAD(P)-binding Rossmann-fold domains"/>
    <property type="match status" value="1"/>
</dbReference>
<dbReference type="RefSeq" id="WP_005057148.1">
    <property type="nucleotide sequence ID" value="NZ_AP022621.1"/>
</dbReference>
<dbReference type="PRINTS" id="PR00081">
    <property type="entry name" value="GDHRDH"/>
</dbReference>
<dbReference type="EMBL" id="CSUW01000009">
    <property type="protein sequence ID" value="CPT50220.1"/>
    <property type="molecule type" value="Genomic_DNA"/>
</dbReference>
<dbReference type="Gene3D" id="3.40.50.720">
    <property type="entry name" value="NAD(P)-binding Rossmann-like Domain"/>
    <property type="match status" value="1"/>
</dbReference>
<dbReference type="NCBIfam" id="TIGR03971">
    <property type="entry name" value="SDR_subfam_1"/>
    <property type="match status" value="1"/>
</dbReference>
<dbReference type="AlphaFoldDB" id="A0A0U0Z6I7"/>
<dbReference type="GO" id="GO:0016491">
    <property type="term" value="F:oxidoreductase activity"/>
    <property type="evidence" value="ECO:0007669"/>
    <property type="project" value="UniProtKB-KW"/>
</dbReference>
<proteinExistence type="inferred from homology"/>
<sequence length="272" mass="28388">MGKLDGKVAFITGAARGQGRAHAIKLASEGASIIAVDICAQIPSVEYPMATTEDLDLTVKEVDALGRAISAHETDVRDREALQAAFDAGVQDLGPVDIVVANAGIATLTPECGDDGWRDVLDVNLTGVYHTIEVARPSMVRRGAGGSIVLTSSVAGLTGMVMDNPGGLAYTAAKHGLVGLMRSYANMLAPHNIRVNTIHPSGVATPMLINPVTEKLFADGSPEGMSDTGNALPVVLMEPEDMANTVAWLVSEDARYITGVALPVDAGFTNRR</sequence>
<evidence type="ECO:0000256" key="3">
    <source>
        <dbReference type="ARBA" id="ARBA00023027"/>
    </source>
</evidence>
<dbReference type="PRINTS" id="PR00080">
    <property type="entry name" value="SDRFAMILY"/>
</dbReference>
<organism evidence="5 7">
    <name type="scientific">Mycobacteroides abscessus</name>
    <dbReference type="NCBI Taxonomy" id="36809"/>
    <lineage>
        <taxon>Bacteria</taxon>
        <taxon>Bacillati</taxon>
        <taxon>Actinomycetota</taxon>
        <taxon>Actinomycetes</taxon>
        <taxon>Mycobacteriales</taxon>
        <taxon>Mycobacteriaceae</taxon>
        <taxon>Mycobacteroides</taxon>
    </lineage>
</organism>
<dbReference type="CDD" id="cd05233">
    <property type="entry name" value="SDR_c"/>
    <property type="match status" value="1"/>
</dbReference>
<accession>A0A0U0Z6I7</accession>
<keyword evidence="2 5" id="KW-0560">Oxidoreductase</keyword>
<reference evidence="4 6" key="2">
    <citation type="submission" date="2015-03" db="EMBL/GenBank/DDBJ databases">
        <authorList>
            <consortium name="Pathogen Informatics"/>
            <person name="Murphy D."/>
        </authorList>
    </citation>
    <scope>NUCLEOTIDE SEQUENCE [LARGE SCALE GENOMIC DNA]</scope>
    <source>
        <strain evidence="4 6">PAP036</strain>
    </source>
</reference>
<protein>
    <submittedName>
        <fullName evidence="5">Short-chain dehydrogenase/reductase</fullName>
        <ecNumber evidence="5">1.1.1.-</ecNumber>
    </submittedName>
</protein>
<evidence type="ECO:0000256" key="1">
    <source>
        <dbReference type="ARBA" id="ARBA00006484"/>
    </source>
</evidence>
<dbReference type="PROSITE" id="PS00061">
    <property type="entry name" value="ADH_SHORT"/>
    <property type="match status" value="1"/>
</dbReference>
<dbReference type="InterPro" id="IPR036291">
    <property type="entry name" value="NAD(P)-bd_dom_sf"/>
</dbReference>
<dbReference type="InterPro" id="IPR023985">
    <property type="entry name" value="SDR_subfam_1"/>
</dbReference>
<comment type="similarity">
    <text evidence="1">Belongs to the short-chain dehydrogenases/reductases (SDR) family.</text>
</comment>
<reference evidence="5 7" key="1">
    <citation type="submission" date="2015-03" db="EMBL/GenBank/DDBJ databases">
        <authorList>
            <person name="Murphy D."/>
        </authorList>
    </citation>
    <scope>NUCLEOTIDE SEQUENCE [LARGE SCALE GENOMIC DNA]</scope>
    <source>
        <strain evidence="5 7">PAP088</strain>
    </source>
</reference>
<dbReference type="PANTHER" id="PTHR24321">
    <property type="entry name" value="DEHYDROGENASES, SHORT CHAIN"/>
    <property type="match status" value="1"/>
</dbReference>
<dbReference type="Pfam" id="PF13561">
    <property type="entry name" value="adh_short_C2"/>
    <property type="match status" value="1"/>
</dbReference>
<evidence type="ECO:0000313" key="6">
    <source>
        <dbReference type="Proteomes" id="UP000038487"/>
    </source>
</evidence>